<name>A0A7W3N083_9ACTN</name>
<dbReference type="AlphaFoldDB" id="A0A7W3N083"/>
<evidence type="ECO:0000256" key="1">
    <source>
        <dbReference type="SAM" id="Phobius"/>
    </source>
</evidence>
<feature type="transmembrane region" description="Helical" evidence="1">
    <location>
        <begin position="74"/>
        <end position="92"/>
    </location>
</feature>
<gene>
    <name evidence="2" type="ORF">HNR21_004005</name>
</gene>
<evidence type="ECO:0000313" key="2">
    <source>
        <dbReference type="EMBL" id="MBA9005123.1"/>
    </source>
</evidence>
<keyword evidence="1" id="KW-0812">Transmembrane</keyword>
<keyword evidence="3" id="KW-1185">Reference proteome</keyword>
<protein>
    <submittedName>
        <fullName evidence="2">Uncharacterized protein</fullName>
    </submittedName>
</protein>
<keyword evidence="1" id="KW-0472">Membrane</keyword>
<keyword evidence="1" id="KW-1133">Transmembrane helix</keyword>
<sequence>MRGRVPHGVAGMLVVLFALAGVAFSYGLGGHAPPLQACVIHMLAPGQAPPTGPGILAQDQAQPAPMTPPAHPEACLSLAILLTLMVLVLAAGPRRRGARPPRFGWVVRRPAGATPRARSLAVLQVLRL</sequence>
<accession>A0A7W3N083</accession>
<organism evidence="2 3">
    <name type="scientific">Thermomonospora cellulosilytica</name>
    <dbReference type="NCBI Taxonomy" id="1411118"/>
    <lineage>
        <taxon>Bacteria</taxon>
        <taxon>Bacillati</taxon>
        <taxon>Actinomycetota</taxon>
        <taxon>Actinomycetes</taxon>
        <taxon>Streptosporangiales</taxon>
        <taxon>Thermomonosporaceae</taxon>
        <taxon>Thermomonospora</taxon>
    </lineage>
</organism>
<dbReference type="RefSeq" id="WP_119730783.1">
    <property type="nucleotide sequence ID" value="NZ_JACJII010000001.1"/>
</dbReference>
<dbReference type="Proteomes" id="UP000539313">
    <property type="component" value="Unassembled WGS sequence"/>
</dbReference>
<dbReference type="EMBL" id="JACJII010000001">
    <property type="protein sequence ID" value="MBA9005123.1"/>
    <property type="molecule type" value="Genomic_DNA"/>
</dbReference>
<evidence type="ECO:0000313" key="3">
    <source>
        <dbReference type="Proteomes" id="UP000539313"/>
    </source>
</evidence>
<reference evidence="2 3" key="1">
    <citation type="submission" date="2020-08" db="EMBL/GenBank/DDBJ databases">
        <title>Sequencing the genomes of 1000 actinobacteria strains.</title>
        <authorList>
            <person name="Klenk H.-P."/>
        </authorList>
    </citation>
    <scope>NUCLEOTIDE SEQUENCE [LARGE SCALE GENOMIC DNA]</scope>
    <source>
        <strain evidence="2 3">DSM 45823</strain>
    </source>
</reference>
<proteinExistence type="predicted"/>
<comment type="caution">
    <text evidence="2">The sequence shown here is derived from an EMBL/GenBank/DDBJ whole genome shotgun (WGS) entry which is preliminary data.</text>
</comment>